<dbReference type="Gene3D" id="3.30.40.10">
    <property type="entry name" value="Zinc/RING finger domain, C3HC4 (zinc finger)"/>
    <property type="match status" value="1"/>
</dbReference>
<keyword evidence="2" id="KW-0677">Repeat</keyword>
<evidence type="ECO:0000313" key="11">
    <source>
        <dbReference type="EMBL" id="RTG84878.1"/>
    </source>
</evidence>
<dbReference type="InterPro" id="IPR017907">
    <property type="entry name" value="Znf_RING_CS"/>
</dbReference>
<reference evidence="11 12" key="1">
    <citation type="journal article" date="2019" name="PLoS Pathog.">
        <title>Genome sequence of the bovine parasite Schistosoma bovis Tanzania.</title>
        <authorList>
            <person name="Oey H."/>
            <person name="Zakrzewski M."/>
            <person name="Gobert G."/>
            <person name="Gravermann K."/>
            <person name="Stoye J."/>
            <person name="Jones M."/>
            <person name="Mcmanus D."/>
            <person name="Krause L."/>
        </authorList>
    </citation>
    <scope>NUCLEOTIDE SEQUENCE [LARGE SCALE GENOMIC DNA]</scope>
    <source>
        <strain evidence="11 12">TAN1997</strain>
    </source>
</reference>
<dbReference type="InterPro" id="IPR047153">
    <property type="entry name" value="TRIM45/56/19-like"/>
</dbReference>
<keyword evidence="12" id="KW-1185">Reference proteome</keyword>
<evidence type="ECO:0000256" key="2">
    <source>
        <dbReference type="ARBA" id="ARBA00022737"/>
    </source>
</evidence>
<evidence type="ECO:0000256" key="5">
    <source>
        <dbReference type="PROSITE-ProRule" id="PRU00024"/>
    </source>
</evidence>
<dbReference type="SUPFAM" id="SSF57850">
    <property type="entry name" value="RING/U-box"/>
    <property type="match status" value="1"/>
</dbReference>
<feature type="compositionally biased region" description="Basic and acidic residues" evidence="8">
    <location>
        <begin position="37"/>
        <end position="62"/>
    </location>
</feature>
<dbReference type="CDD" id="cd05819">
    <property type="entry name" value="NHL"/>
    <property type="match status" value="1"/>
</dbReference>
<evidence type="ECO:0000259" key="10">
    <source>
        <dbReference type="PROSITE" id="PS50119"/>
    </source>
</evidence>
<dbReference type="InterPro" id="IPR000315">
    <property type="entry name" value="Znf_B-box"/>
</dbReference>
<sequence length="1100" mass="124533">MVCITVTYSTLVCFIHKCDFHLHCDLLTSSVDREERALGNDPEKELREKEAFQTYERAEEPPLRGSRCSLNDDSAEIGSDGDGELDDYNLDPVFLFIITIIIMLNFEENVIINDENDIGSDQETNCSYSEHSNRTPSIEIASMSSTISTLNTTDHALITTKVIDNSCNKQEQLMNLLNSDFLSCSFCHANDNVIKLLPCLHTVCQSCAISLHNHSKSQDNSPIKCKACHMAGLKLQEQYDPHNNNNSFINETLKNNFNDEKYSTVQPGISSTTDSNCVLEKEETITVDELQFPNAIFIEKLRDLANLLQKDTIRKCDYCMFENQNSEAQYRCIECGDNLCEPCAQAHKRTRITRLHTLLSYEDILVNGYLLRMREAPPTQCTDHEFSELNTINSNEKTIGNSQKVSDNTVRTSSTTVDFNSNKGKTIIGHRCNWPSPSACFYCKPCNKLLCAECSGHFSMSSKGKEHENHVVLSLEKAVHDAKLEINKQIDRVKRSNSQFEDYLRHLIKYGHELAETELNITNQIQNRAEQLKNEIDQIANKLTNQIDKEIGNEMKLIDQCAGSLYPLIAQCEVACRYANALKDFGRLIILIITEMIIVEYLSHITIFCLIFSLARIKTYFKNGGYSYCEDGIETKGQTFNSSYLFGSIESEKVVEEFSKNEIINRSAIHKQNELKLELSNMYLNPDQISVGVNTSPRELETLTSYHEDNRFNNNDNELNLLISGNRFKTNESFLTPRNGYTSDNMKQKSMIKEQYNLSKCQVTNELEFDARVSTDLRDVWPTGLVVNQSNGDIYVVDRDNSRIKLFTHDGTFISSLGDTGEMTDRLISPFDITLSSSRGIIFVSDYQRDEIRLFSFDGRSQGTLTKNKLKHPRGVCYGIGLLAVVESRRHHISLYDIRCDTNSPVHQIPVDKGLVGEEDNSNKFIFNSRTALTEPYYVEFVDDGGGCLGVTDWAAPSVKLYSLKTGSFLSSIGGYGTTNDNILQPYGICYAPWTRSFLIADHVNHRIQSCQIKHINENDNTILTNDFNRSTKQTNGLNQIHVNGHKITSINLSSLKPIAEKGTHSIWHPMAITTDIQRKRIIVTEALGNVKVLKSMETI</sequence>
<name>A0A430QAX5_SCHBO</name>
<dbReference type="PROSITE" id="PS51125">
    <property type="entry name" value="NHL"/>
    <property type="match status" value="1"/>
</dbReference>
<feature type="domain" description="B box-type" evidence="10">
    <location>
        <begin position="314"/>
        <end position="361"/>
    </location>
</feature>
<keyword evidence="4" id="KW-0862">Zinc</keyword>
<feature type="repeat" description="NHL" evidence="6">
    <location>
        <begin position="781"/>
        <end position="810"/>
    </location>
</feature>
<feature type="coiled-coil region" evidence="7">
    <location>
        <begin position="515"/>
        <end position="549"/>
    </location>
</feature>
<feature type="domain" description="RING-type" evidence="9">
    <location>
        <begin position="184"/>
        <end position="229"/>
    </location>
</feature>
<dbReference type="STRING" id="6184.A0A430QAX5"/>
<comment type="caution">
    <text evidence="11">The sequence shown here is derived from an EMBL/GenBank/DDBJ whole genome shotgun (WGS) entry which is preliminary data.</text>
</comment>
<keyword evidence="7" id="KW-0175">Coiled coil</keyword>
<accession>A0A430QAX5</accession>
<keyword evidence="1" id="KW-0479">Metal-binding</keyword>
<dbReference type="InterPro" id="IPR013083">
    <property type="entry name" value="Znf_RING/FYVE/PHD"/>
</dbReference>
<keyword evidence="3 5" id="KW-0863">Zinc-finger</keyword>
<dbReference type="PROSITE" id="PS00518">
    <property type="entry name" value="ZF_RING_1"/>
    <property type="match status" value="1"/>
</dbReference>
<dbReference type="PROSITE" id="PS50119">
    <property type="entry name" value="ZF_BBOX"/>
    <property type="match status" value="1"/>
</dbReference>
<evidence type="ECO:0000256" key="1">
    <source>
        <dbReference type="ARBA" id="ARBA00022723"/>
    </source>
</evidence>
<dbReference type="Gene3D" id="3.30.160.60">
    <property type="entry name" value="Classic Zinc Finger"/>
    <property type="match status" value="1"/>
</dbReference>
<dbReference type="EMBL" id="QMKO01002082">
    <property type="protein sequence ID" value="RTG84878.1"/>
    <property type="molecule type" value="Genomic_DNA"/>
</dbReference>
<evidence type="ECO:0008006" key="13">
    <source>
        <dbReference type="Google" id="ProtNLM"/>
    </source>
</evidence>
<dbReference type="InterPro" id="IPR001841">
    <property type="entry name" value="Znf_RING"/>
</dbReference>
<feature type="region of interest" description="Disordered" evidence="8">
    <location>
        <begin position="37"/>
        <end position="71"/>
    </location>
</feature>
<evidence type="ECO:0000256" key="8">
    <source>
        <dbReference type="SAM" id="MobiDB-lite"/>
    </source>
</evidence>
<protein>
    <recommendedName>
        <fullName evidence="13">Tripartite motif-containing protein 2/3</fullName>
    </recommendedName>
</protein>
<dbReference type="PANTHER" id="PTHR25462">
    <property type="entry name" value="BONUS, ISOFORM C-RELATED"/>
    <property type="match status" value="1"/>
</dbReference>
<dbReference type="Proteomes" id="UP000290809">
    <property type="component" value="Unassembled WGS sequence"/>
</dbReference>
<evidence type="ECO:0000256" key="4">
    <source>
        <dbReference type="ARBA" id="ARBA00022833"/>
    </source>
</evidence>
<dbReference type="Gene3D" id="2.120.10.30">
    <property type="entry name" value="TolB, C-terminal domain"/>
    <property type="match status" value="1"/>
</dbReference>
<evidence type="ECO:0000256" key="7">
    <source>
        <dbReference type="SAM" id="Coils"/>
    </source>
</evidence>
<organism evidence="11 12">
    <name type="scientific">Schistosoma bovis</name>
    <name type="common">Blood fluke</name>
    <dbReference type="NCBI Taxonomy" id="6184"/>
    <lineage>
        <taxon>Eukaryota</taxon>
        <taxon>Metazoa</taxon>
        <taxon>Spiralia</taxon>
        <taxon>Lophotrochozoa</taxon>
        <taxon>Platyhelminthes</taxon>
        <taxon>Trematoda</taxon>
        <taxon>Digenea</taxon>
        <taxon>Strigeidida</taxon>
        <taxon>Schistosomatoidea</taxon>
        <taxon>Schistosomatidae</taxon>
        <taxon>Schistosoma</taxon>
    </lineage>
</organism>
<dbReference type="PROSITE" id="PS50089">
    <property type="entry name" value="ZF_RING_2"/>
    <property type="match status" value="1"/>
</dbReference>
<dbReference type="InterPro" id="IPR001258">
    <property type="entry name" value="NHL_repeat"/>
</dbReference>
<evidence type="ECO:0000259" key="9">
    <source>
        <dbReference type="PROSITE" id="PS50089"/>
    </source>
</evidence>
<dbReference type="GO" id="GO:0008270">
    <property type="term" value="F:zinc ion binding"/>
    <property type="evidence" value="ECO:0007669"/>
    <property type="project" value="UniProtKB-KW"/>
</dbReference>
<dbReference type="SUPFAM" id="SSF63829">
    <property type="entry name" value="Calcium-dependent phosphotriesterase"/>
    <property type="match status" value="1"/>
</dbReference>
<dbReference type="PANTHER" id="PTHR25462:SF296">
    <property type="entry name" value="MEIOTIC P26, ISOFORM F"/>
    <property type="match status" value="1"/>
</dbReference>
<dbReference type="InterPro" id="IPR011042">
    <property type="entry name" value="6-blade_b-propeller_TolB-like"/>
</dbReference>
<evidence type="ECO:0000256" key="3">
    <source>
        <dbReference type="ARBA" id="ARBA00022771"/>
    </source>
</evidence>
<dbReference type="AlphaFoldDB" id="A0A430QAX5"/>
<evidence type="ECO:0000256" key="6">
    <source>
        <dbReference type="PROSITE-ProRule" id="PRU00504"/>
    </source>
</evidence>
<evidence type="ECO:0000313" key="12">
    <source>
        <dbReference type="Proteomes" id="UP000290809"/>
    </source>
</evidence>
<gene>
    <name evidence="11" type="ORF">DC041_0012181</name>
</gene>
<dbReference type="Pfam" id="PF01436">
    <property type="entry name" value="NHL"/>
    <property type="match status" value="1"/>
</dbReference>
<proteinExistence type="predicted"/>